<reference evidence="1 2" key="2">
    <citation type="submission" date="2018-11" db="EMBL/GenBank/DDBJ databases">
        <authorList>
            <consortium name="Pathogen Informatics"/>
        </authorList>
    </citation>
    <scope>NUCLEOTIDE SEQUENCE [LARGE SCALE GENOMIC DNA]</scope>
</reference>
<gene>
    <name evidence="1" type="ORF">SBAD_LOCUS7095</name>
</gene>
<accession>A0A183ITZ8</accession>
<evidence type="ECO:0000313" key="2">
    <source>
        <dbReference type="Proteomes" id="UP000270296"/>
    </source>
</evidence>
<keyword evidence="2" id="KW-1185">Reference proteome</keyword>
<name>A0A183ITZ8_9BILA</name>
<reference evidence="3" key="1">
    <citation type="submission" date="2016-06" db="UniProtKB">
        <authorList>
            <consortium name="WormBaseParasite"/>
        </authorList>
    </citation>
    <scope>IDENTIFICATION</scope>
</reference>
<dbReference type="EMBL" id="UZAM01010316">
    <property type="protein sequence ID" value="VDP11868.1"/>
    <property type="molecule type" value="Genomic_DNA"/>
</dbReference>
<dbReference type="WBParaSite" id="SBAD_0000736101-mRNA-1">
    <property type="protein sequence ID" value="SBAD_0000736101-mRNA-1"/>
    <property type="gene ID" value="SBAD_0000736101"/>
</dbReference>
<evidence type="ECO:0000313" key="3">
    <source>
        <dbReference type="WBParaSite" id="SBAD_0000736101-mRNA-1"/>
    </source>
</evidence>
<protein>
    <submittedName>
        <fullName evidence="3">Inner membrane protein</fullName>
    </submittedName>
</protein>
<proteinExistence type="predicted"/>
<dbReference type="AlphaFoldDB" id="A0A183ITZ8"/>
<evidence type="ECO:0000313" key="1">
    <source>
        <dbReference type="EMBL" id="VDP11868.1"/>
    </source>
</evidence>
<organism evidence="3">
    <name type="scientific">Soboliphyme baturini</name>
    <dbReference type="NCBI Taxonomy" id="241478"/>
    <lineage>
        <taxon>Eukaryota</taxon>
        <taxon>Metazoa</taxon>
        <taxon>Ecdysozoa</taxon>
        <taxon>Nematoda</taxon>
        <taxon>Enoplea</taxon>
        <taxon>Dorylaimia</taxon>
        <taxon>Dioctophymatida</taxon>
        <taxon>Dioctophymatoidea</taxon>
        <taxon>Soboliphymatidae</taxon>
        <taxon>Soboliphyme</taxon>
    </lineage>
</organism>
<sequence>MFLLRLIICTQIGYRAVWSHSTVATLVTFVNVCLRRAMAIITAILFVLFAERLGAGFQCLDEEGQPVDW</sequence>
<dbReference type="Proteomes" id="UP000270296">
    <property type="component" value="Unassembled WGS sequence"/>
</dbReference>